<dbReference type="RefSeq" id="WP_340363549.1">
    <property type="nucleotide sequence ID" value="NZ_JBBKZV010000005.1"/>
</dbReference>
<dbReference type="EMBL" id="JBBKZV010000005">
    <property type="protein sequence ID" value="MEJ8822499.1"/>
    <property type="molecule type" value="Genomic_DNA"/>
</dbReference>
<accession>A0ABU8VZ73</accession>
<name>A0ABU8VZ73_9BURK</name>
<reference evidence="2 3" key="1">
    <citation type="submission" date="2024-03" db="EMBL/GenBank/DDBJ databases">
        <title>Novel species of the genus Variovorax.</title>
        <authorList>
            <person name="Liu Q."/>
            <person name="Xin Y.-H."/>
        </authorList>
    </citation>
    <scope>NUCLEOTIDE SEQUENCE [LARGE SCALE GENOMIC DNA]</scope>
    <source>
        <strain evidence="2 3">KACC 18501</strain>
    </source>
</reference>
<evidence type="ECO:0000313" key="3">
    <source>
        <dbReference type="Proteomes" id="UP001363010"/>
    </source>
</evidence>
<sequence>MAILSGTAVLALLYFGREVLVPITLALILSLAIAPIVRLLRQVGLGQVGAVLAAPAALGALLVGMVMMHLLVPTSASSKLFSGGARFPDSAARSLQCKRTRPALGSIQGSR</sequence>
<keyword evidence="1" id="KW-0812">Transmembrane</keyword>
<keyword evidence="1" id="KW-0472">Membrane</keyword>
<feature type="transmembrane region" description="Helical" evidence="1">
    <location>
        <begin position="52"/>
        <end position="72"/>
    </location>
</feature>
<keyword evidence="3" id="KW-1185">Reference proteome</keyword>
<evidence type="ECO:0000256" key="1">
    <source>
        <dbReference type="SAM" id="Phobius"/>
    </source>
</evidence>
<protein>
    <recommendedName>
        <fullName evidence="4">AI-2E family transporter</fullName>
    </recommendedName>
</protein>
<comment type="caution">
    <text evidence="2">The sequence shown here is derived from an EMBL/GenBank/DDBJ whole genome shotgun (WGS) entry which is preliminary data.</text>
</comment>
<feature type="transmembrane region" description="Helical" evidence="1">
    <location>
        <begin position="20"/>
        <end position="40"/>
    </location>
</feature>
<dbReference type="Proteomes" id="UP001363010">
    <property type="component" value="Unassembled WGS sequence"/>
</dbReference>
<evidence type="ECO:0008006" key="4">
    <source>
        <dbReference type="Google" id="ProtNLM"/>
    </source>
</evidence>
<organism evidence="2 3">
    <name type="scientific">Variovorax humicola</name>
    <dbReference type="NCBI Taxonomy" id="1769758"/>
    <lineage>
        <taxon>Bacteria</taxon>
        <taxon>Pseudomonadati</taxon>
        <taxon>Pseudomonadota</taxon>
        <taxon>Betaproteobacteria</taxon>
        <taxon>Burkholderiales</taxon>
        <taxon>Comamonadaceae</taxon>
        <taxon>Variovorax</taxon>
    </lineage>
</organism>
<proteinExistence type="predicted"/>
<evidence type="ECO:0000313" key="2">
    <source>
        <dbReference type="EMBL" id="MEJ8822499.1"/>
    </source>
</evidence>
<keyword evidence="1" id="KW-1133">Transmembrane helix</keyword>
<gene>
    <name evidence="2" type="ORF">WKW80_10675</name>
</gene>